<gene>
    <name evidence="2" type="ORF">MPDQ_007445</name>
</gene>
<keyword evidence="3" id="KW-1185">Reference proteome</keyword>
<sequence>MSRFFPHPPYAEDQPLAHTVLLSHTLFRCFKTGTALGVFWHVGRNLSSRSAARICEKEDAPSKDSTAPPSTAIAYFYSLLQQIPAPEPALVRSASLGSLVGLGTWMIILPLKMGGKEEIQWKDYSWRILENRGQVLLDDWCVAGLVGGVVMGFLAKRRHEQEREQQQRDGVEGSEGKAPLWQWLLAGAGLGSLGGVIGFLVVRAGGRLLRV</sequence>
<dbReference type="AlphaFoldDB" id="A0A507QSA5"/>
<proteinExistence type="predicted"/>
<evidence type="ECO:0000313" key="2">
    <source>
        <dbReference type="EMBL" id="TQB71586.1"/>
    </source>
</evidence>
<accession>A0A507QSA5</accession>
<reference evidence="2 3" key="1">
    <citation type="submission" date="2019-06" db="EMBL/GenBank/DDBJ databases">
        <title>Wine fermentation using esterase from Monascus purpureus.</title>
        <authorList>
            <person name="Geng C."/>
            <person name="Zhang Y."/>
        </authorList>
    </citation>
    <scope>NUCLEOTIDE SEQUENCE [LARGE SCALE GENOMIC DNA]</scope>
    <source>
        <strain evidence="2">HQ1</strain>
    </source>
</reference>
<keyword evidence="1" id="KW-1133">Transmembrane helix</keyword>
<evidence type="ECO:0000313" key="3">
    <source>
        <dbReference type="Proteomes" id="UP000319663"/>
    </source>
</evidence>
<dbReference type="Proteomes" id="UP000319663">
    <property type="component" value="Unassembled WGS sequence"/>
</dbReference>
<organism evidence="2 3">
    <name type="scientific">Monascus purpureus</name>
    <name type="common">Red mold</name>
    <name type="synonym">Monascus anka</name>
    <dbReference type="NCBI Taxonomy" id="5098"/>
    <lineage>
        <taxon>Eukaryota</taxon>
        <taxon>Fungi</taxon>
        <taxon>Dikarya</taxon>
        <taxon>Ascomycota</taxon>
        <taxon>Pezizomycotina</taxon>
        <taxon>Eurotiomycetes</taxon>
        <taxon>Eurotiomycetidae</taxon>
        <taxon>Eurotiales</taxon>
        <taxon>Aspergillaceae</taxon>
        <taxon>Monascus</taxon>
    </lineage>
</organism>
<keyword evidence="1" id="KW-0812">Transmembrane</keyword>
<evidence type="ECO:0000256" key="1">
    <source>
        <dbReference type="SAM" id="Phobius"/>
    </source>
</evidence>
<feature type="transmembrane region" description="Helical" evidence="1">
    <location>
        <begin position="180"/>
        <end position="202"/>
    </location>
</feature>
<dbReference type="EMBL" id="VIFY01000079">
    <property type="protein sequence ID" value="TQB71586.1"/>
    <property type="molecule type" value="Genomic_DNA"/>
</dbReference>
<keyword evidence="1" id="KW-0472">Membrane</keyword>
<comment type="caution">
    <text evidence="2">The sequence shown here is derived from an EMBL/GenBank/DDBJ whole genome shotgun (WGS) entry which is preliminary data.</text>
</comment>
<name>A0A507QSA5_MONPU</name>
<protein>
    <submittedName>
        <fullName evidence="2">Uncharacterized protein</fullName>
    </submittedName>
</protein>